<evidence type="ECO:0000259" key="5">
    <source>
        <dbReference type="Pfam" id="PF25989"/>
    </source>
</evidence>
<dbReference type="Gene3D" id="1.10.287.470">
    <property type="entry name" value="Helix hairpin bin"/>
    <property type="match status" value="1"/>
</dbReference>
<comment type="caution">
    <text evidence="6">The sequence shown here is derived from an EMBL/GenBank/DDBJ whole genome shotgun (WGS) entry which is preliminary data.</text>
</comment>
<evidence type="ECO:0000313" key="7">
    <source>
        <dbReference type="Proteomes" id="UP000294547"/>
    </source>
</evidence>
<dbReference type="OrthoDB" id="7422354at2"/>
<evidence type="ECO:0000256" key="2">
    <source>
        <dbReference type="SAM" id="Coils"/>
    </source>
</evidence>
<dbReference type="Pfam" id="PF25954">
    <property type="entry name" value="Beta-barrel_RND_2"/>
    <property type="match status" value="1"/>
</dbReference>
<dbReference type="Gene3D" id="2.40.50.100">
    <property type="match status" value="1"/>
</dbReference>
<organism evidence="6 7">
    <name type="scientific">Oharaeibacter diazotrophicus</name>
    <dbReference type="NCBI Taxonomy" id="1920512"/>
    <lineage>
        <taxon>Bacteria</taxon>
        <taxon>Pseudomonadati</taxon>
        <taxon>Pseudomonadota</taxon>
        <taxon>Alphaproteobacteria</taxon>
        <taxon>Hyphomicrobiales</taxon>
        <taxon>Pleomorphomonadaceae</taxon>
        <taxon>Oharaeibacter</taxon>
    </lineage>
</organism>
<feature type="signal peptide" evidence="3">
    <location>
        <begin position="1"/>
        <end position="27"/>
    </location>
</feature>
<feature type="chain" id="PRO_5020719548" evidence="3">
    <location>
        <begin position="28"/>
        <end position="398"/>
    </location>
</feature>
<dbReference type="Gene3D" id="2.40.30.170">
    <property type="match status" value="1"/>
</dbReference>
<evidence type="ECO:0000259" key="4">
    <source>
        <dbReference type="Pfam" id="PF25954"/>
    </source>
</evidence>
<dbReference type="Pfam" id="PF25989">
    <property type="entry name" value="YknX_C"/>
    <property type="match status" value="1"/>
</dbReference>
<feature type="coiled-coil region" evidence="2">
    <location>
        <begin position="115"/>
        <end position="142"/>
    </location>
</feature>
<keyword evidence="7" id="KW-1185">Reference proteome</keyword>
<dbReference type="EMBL" id="SNXY01000010">
    <property type="protein sequence ID" value="TDP82692.1"/>
    <property type="molecule type" value="Genomic_DNA"/>
</dbReference>
<dbReference type="InterPro" id="IPR058637">
    <property type="entry name" value="YknX-like_C"/>
</dbReference>
<dbReference type="PANTHER" id="PTHR30469:SF15">
    <property type="entry name" value="HLYD FAMILY OF SECRETION PROTEINS"/>
    <property type="match status" value="1"/>
</dbReference>
<name>A0A4R6R9N7_9HYPH</name>
<dbReference type="Gene3D" id="2.40.420.20">
    <property type="match status" value="1"/>
</dbReference>
<dbReference type="RefSeq" id="WP_126538895.1">
    <property type="nucleotide sequence ID" value="NZ_BSPM01000007.1"/>
</dbReference>
<reference evidence="6 7" key="1">
    <citation type="submission" date="2019-03" db="EMBL/GenBank/DDBJ databases">
        <title>Genomic Encyclopedia of Type Strains, Phase IV (KMG-IV): sequencing the most valuable type-strain genomes for metagenomic binning, comparative biology and taxonomic classification.</title>
        <authorList>
            <person name="Goeker M."/>
        </authorList>
    </citation>
    <scope>NUCLEOTIDE SEQUENCE [LARGE SCALE GENOMIC DNA]</scope>
    <source>
        <strain evidence="6 7">DSM 102969</strain>
    </source>
</reference>
<dbReference type="PANTHER" id="PTHR30469">
    <property type="entry name" value="MULTIDRUG RESISTANCE PROTEIN MDTA"/>
    <property type="match status" value="1"/>
</dbReference>
<dbReference type="GO" id="GO:0015562">
    <property type="term" value="F:efflux transmembrane transporter activity"/>
    <property type="evidence" value="ECO:0007669"/>
    <property type="project" value="TreeGrafter"/>
</dbReference>
<evidence type="ECO:0000256" key="3">
    <source>
        <dbReference type="SAM" id="SignalP"/>
    </source>
</evidence>
<sequence>MPPMSRPSLLLLAALAAPVAIGAPARAEEPAATAAPAKPPVVSVVAAADGEVVSTVIVTGTLIAREEIQVAADVDGLRIEEILADEGDTVAAGAVLARLATDRIDISLAENGSQLASADAAIAQARSQIAEAKASAVQAAAALERTRTLTDKGVASRDTLDQRVATADAANARLAAAEQGLAAAEAARAVTAAQRRTLELQRDRTEVRTPKGGLVLARTARIGAVVSGQSGALFRLAENGEIELDADVTDAVLARMRPGQAVAVLPAGAETAVAGTIRLVAPEVNATTRLGKVRVSLPASAALRVGAFARGTVELARVRGVVLPAGAVLTSADTTAVQVVKDGKVETRPVKTGLSGGGLVEIVSGLAVGEDVVARSGTFLRDGDAVSPVRGAGEGAKG</sequence>
<gene>
    <name evidence="6" type="ORF">EDD54_3962</name>
</gene>
<dbReference type="GO" id="GO:1990281">
    <property type="term" value="C:efflux pump complex"/>
    <property type="evidence" value="ECO:0007669"/>
    <property type="project" value="TreeGrafter"/>
</dbReference>
<dbReference type="InterPro" id="IPR006143">
    <property type="entry name" value="RND_pump_MFP"/>
</dbReference>
<dbReference type="Proteomes" id="UP000294547">
    <property type="component" value="Unassembled WGS sequence"/>
</dbReference>
<feature type="domain" description="YknX-like C-terminal permuted SH3-like" evidence="5">
    <location>
        <begin position="321"/>
        <end position="386"/>
    </location>
</feature>
<proteinExistence type="inferred from homology"/>
<dbReference type="NCBIfam" id="TIGR01730">
    <property type="entry name" value="RND_mfp"/>
    <property type="match status" value="1"/>
</dbReference>
<dbReference type="AlphaFoldDB" id="A0A4R6R9N7"/>
<evidence type="ECO:0000256" key="1">
    <source>
        <dbReference type="ARBA" id="ARBA00009477"/>
    </source>
</evidence>
<dbReference type="SUPFAM" id="SSF111369">
    <property type="entry name" value="HlyD-like secretion proteins"/>
    <property type="match status" value="2"/>
</dbReference>
<keyword evidence="3" id="KW-0732">Signal</keyword>
<keyword evidence="2" id="KW-0175">Coiled coil</keyword>
<comment type="similarity">
    <text evidence="1">Belongs to the membrane fusion protein (MFP) (TC 8.A.1) family.</text>
</comment>
<accession>A0A4R6R9N7</accession>
<feature type="domain" description="CusB-like beta-barrel" evidence="4">
    <location>
        <begin position="244"/>
        <end position="313"/>
    </location>
</feature>
<evidence type="ECO:0000313" key="6">
    <source>
        <dbReference type="EMBL" id="TDP82692.1"/>
    </source>
</evidence>
<protein>
    <submittedName>
        <fullName evidence="6">RND family efflux transporter MFP subunit</fullName>
    </submittedName>
</protein>
<dbReference type="InterPro" id="IPR058792">
    <property type="entry name" value="Beta-barrel_RND_2"/>
</dbReference>